<feature type="binding site" evidence="3">
    <location>
        <position position="103"/>
    </location>
    <ligand>
        <name>Zn(2+)</name>
        <dbReference type="ChEBI" id="CHEBI:29105"/>
    </ligand>
</feature>
<feature type="binding site" evidence="3">
    <location>
        <position position="178"/>
    </location>
    <ligand>
        <name>Zn(2+)</name>
        <dbReference type="ChEBI" id="CHEBI:29105"/>
    </ligand>
</feature>
<dbReference type="PIRSF" id="PIRSF036894">
    <property type="entry name" value="PMI_Firm_short"/>
    <property type="match status" value="1"/>
</dbReference>
<evidence type="ECO:0000259" key="5">
    <source>
        <dbReference type="Pfam" id="PF20511"/>
    </source>
</evidence>
<feature type="domain" description="Phosphomannose isomerase type I catalytic" evidence="5">
    <location>
        <begin position="8"/>
        <end position="115"/>
    </location>
</feature>
<evidence type="ECO:0000256" key="4">
    <source>
        <dbReference type="PIRSR" id="PIRSR036894-2"/>
    </source>
</evidence>
<protein>
    <submittedName>
        <fullName evidence="6">Class I mannose-6-phosphate isomerase</fullName>
    </submittedName>
</protein>
<name>A0AAE3MEI5_9BACT</name>
<dbReference type="Gene3D" id="2.60.120.10">
    <property type="entry name" value="Jelly Rolls"/>
    <property type="match status" value="2"/>
</dbReference>
<evidence type="ECO:0000256" key="2">
    <source>
        <dbReference type="ARBA" id="ARBA00022833"/>
    </source>
</evidence>
<dbReference type="GO" id="GO:0004476">
    <property type="term" value="F:mannose-6-phosphate isomerase activity"/>
    <property type="evidence" value="ECO:0007669"/>
    <property type="project" value="InterPro"/>
</dbReference>
<dbReference type="PANTHER" id="PTHR42742">
    <property type="entry name" value="TRANSCRIPTIONAL REPRESSOR MPRA"/>
    <property type="match status" value="1"/>
</dbReference>
<evidence type="ECO:0000256" key="3">
    <source>
        <dbReference type="PIRSR" id="PIRSR036894-1"/>
    </source>
</evidence>
<dbReference type="Pfam" id="PF20511">
    <property type="entry name" value="PMI_typeI_cat"/>
    <property type="match status" value="1"/>
</dbReference>
<accession>A0AAE3MEI5</accession>
<evidence type="ECO:0000256" key="1">
    <source>
        <dbReference type="ARBA" id="ARBA00022723"/>
    </source>
</evidence>
<feature type="active site" evidence="4">
    <location>
        <position position="198"/>
    </location>
</feature>
<proteinExistence type="predicted"/>
<keyword evidence="7" id="KW-1185">Reference proteome</keyword>
<sequence length="323" mass="36031">MLHPLKFNPILKEMLWGGKKIPARLKIDVAKDATVGENFAVSGLESDVSVVSEGPLKGKNLKELIEDYKGDLIGKKVYDAFGSKFPLLIKYIDANDDLSIQVHPNDEQAKIKHNAFGKTEMWYVVEAEENASLISGFSKKTTAEEFDEMHKNGKIMELMKKHPTHEGDTFFIPAGKVHSIGSGNLIAEIQQTSDITYRIYDFDRKDKFGNSRELHHELAMDSMNFSDDDSGKVNYDLTNNTSIKLASCKYFTTNIIEATQPCDKDYTNCDSFVILMNTGGACEISTSDYTTSLNDMEAVLIPASINKVSITPKSSVKLLEVYI</sequence>
<dbReference type="Proteomes" id="UP001207408">
    <property type="component" value="Unassembled WGS sequence"/>
</dbReference>
<dbReference type="AlphaFoldDB" id="A0AAE3MEI5"/>
<dbReference type="InterPro" id="IPR011051">
    <property type="entry name" value="RmlC_Cupin_sf"/>
</dbReference>
<dbReference type="InterPro" id="IPR046457">
    <property type="entry name" value="PMI_typeI_cat"/>
</dbReference>
<keyword evidence="6" id="KW-0413">Isomerase</keyword>
<dbReference type="RefSeq" id="WP_301199514.1">
    <property type="nucleotide sequence ID" value="NZ_JAPDPI010000020.1"/>
</dbReference>
<dbReference type="InterPro" id="IPR051804">
    <property type="entry name" value="Carb_Metab_Reg_Kinase/Isom"/>
</dbReference>
<feature type="binding site" evidence="3">
    <location>
        <position position="120"/>
    </location>
    <ligand>
        <name>Zn(2+)</name>
        <dbReference type="ChEBI" id="CHEBI:29105"/>
    </ligand>
</feature>
<dbReference type="InterPro" id="IPR014628">
    <property type="entry name" value="Man6P_isomerase_Firm_short"/>
</dbReference>
<evidence type="ECO:0000313" key="7">
    <source>
        <dbReference type="Proteomes" id="UP001207408"/>
    </source>
</evidence>
<keyword evidence="1 3" id="KW-0479">Metal-binding</keyword>
<dbReference type="PANTHER" id="PTHR42742:SF3">
    <property type="entry name" value="FRUCTOKINASE"/>
    <property type="match status" value="1"/>
</dbReference>
<gene>
    <name evidence="6" type="ORF">OM074_10945</name>
</gene>
<dbReference type="SUPFAM" id="SSF51182">
    <property type="entry name" value="RmlC-like cupins"/>
    <property type="match status" value="1"/>
</dbReference>
<dbReference type="InterPro" id="IPR014710">
    <property type="entry name" value="RmlC-like_jellyroll"/>
</dbReference>
<keyword evidence="2 3" id="KW-0862">Zinc</keyword>
<dbReference type="EMBL" id="JAPDPI010000020">
    <property type="protein sequence ID" value="MCW3806142.1"/>
    <property type="molecule type" value="Genomic_DNA"/>
</dbReference>
<organism evidence="6 7">
    <name type="scientific">Plebeiibacterium marinum</name>
    <dbReference type="NCBI Taxonomy" id="2992111"/>
    <lineage>
        <taxon>Bacteria</taxon>
        <taxon>Pseudomonadati</taxon>
        <taxon>Bacteroidota</taxon>
        <taxon>Bacteroidia</taxon>
        <taxon>Marinilabiliales</taxon>
        <taxon>Marinilabiliaceae</taxon>
        <taxon>Plebeiibacterium</taxon>
    </lineage>
</organism>
<reference evidence="6" key="1">
    <citation type="submission" date="2022-10" db="EMBL/GenBank/DDBJ databases">
        <authorList>
            <person name="Yu W.X."/>
        </authorList>
    </citation>
    <scope>NUCLEOTIDE SEQUENCE</scope>
    <source>
        <strain evidence="6">D04</strain>
    </source>
</reference>
<comment type="caution">
    <text evidence="6">The sequence shown here is derived from an EMBL/GenBank/DDBJ whole genome shotgun (WGS) entry which is preliminary data.</text>
</comment>
<dbReference type="CDD" id="cd07010">
    <property type="entry name" value="cupin_PMI_type_I_N_bac"/>
    <property type="match status" value="1"/>
</dbReference>
<evidence type="ECO:0000313" key="6">
    <source>
        <dbReference type="EMBL" id="MCW3806142.1"/>
    </source>
</evidence>
<dbReference type="GO" id="GO:0008270">
    <property type="term" value="F:zinc ion binding"/>
    <property type="evidence" value="ECO:0007669"/>
    <property type="project" value="InterPro"/>
</dbReference>
<comment type="cofactor">
    <cofactor evidence="3">
        <name>Zn(2+)</name>
        <dbReference type="ChEBI" id="CHEBI:29105"/>
    </cofactor>
    <text evidence="3">Binds 1 zinc ion per subunit.</text>
</comment>
<dbReference type="GO" id="GO:0005975">
    <property type="term" value="P:carbohydrate metabolic process"/>
    <property type="evidence" value="ECO:0007669"/>
    <property type="project" value="InterPro"/>
</dbReference>